<proteinExistence type="predicted"/>
<comment type="caution">
    <text evidence="1">The sequence shown here is derived from an EMBL/GenBank/DDBJ whole genome shotgun (WGS) entry which is preliminary data.</text>
</comment>
<dbReference type="InterPro" id="IPR036412">
    <property type="entry name" value="HAD-like_sf"/>
</dbReference>
<dbReference type="Pfam" id="PF08282">
    <property type="entry name" value="Hydrolase_3"/>
    <property type="match status" value="2"/>
</dbReference>
<dbReference type="PANTHER" id="PTHR10000">
    <property type="entry name" value="PHOSPHOSERINE PHOSPHATASE"/>
    <property type="match status" value="1"/>
</dbReference>
<reference evidence="1" key="1">
    <citation type="journal article" date="2014" name="Int. J. Syst. Evol. Microbiol.">
        <title>Complete genome sequence of Corynebacterium casei LMG S-19264T (=DSM 44701T), isolated from a smear-ripened cheese.</title>
        <authorList>
            <consortium name="US DOE Joint Genome Institute (JGI-PGF)"/>
            <person name="Walter F."/>
            <person name="Albersmeier A."/>
            <person name="Kalinowski J."/>
            <person name="Ruckert C."/>
        </authorList>
    </citation>
    <scope>NUCLEOTIDE SEQUENCE</scope>
    <source>
        <strain evidence="1">CGMCC 1.12754</strain>
    </source>
</reference>
<dbReference type="GO" id="GO:0016791">
    <property type="term" value="F:phosphatase activity"/>
    <property type="evidence" value="ECO:0007669"/>
    <property type="project" value="TreeGrafter"/>
</dbReference>
<dbReference type="PROSITE" id="PS01229">
    <property type="entry name" value="COF_2"/>
    <property type="match status" value="1"/>
</dbReference>
<dbReference type="InterPro" id="IPR006379">
    <property type="entry name" value="HAD-SF_hydro_IIB"/>
</dbReference>
<dbReference type="AlphaFoldDB" id="A0A917H4S6"/>
<dbReference type="NCBIfam" id="TIGR01484">
    <property type="entry name" value="HAD-SF-IIB"/>
    <property type="match status" value="1"/>
</dbReference>
<dbReference type="SFLD" id="SFLDG01144">
    <property type="entry name" value="C2.B.4:_PGP_Like"/>
    <property type="match status" value="1"/>
</dbReference>
<dbReference type="RefSeq" id="WP_188454165.1">
    <property type="nucleotide sequence ID" value="NZ_BMFR01000002.1"/>
</dbReference>
<evidence type="ECO:0000313" key="1">
    <source>
        <dbReference type="EMBL" id="GGG67575.1"/>
    </source>
</evidence>
<accession>A0A917H4S6</accession>
<sequence>MADEIKLVALDMDGTLLTSDHEVSERTQAAIKKALANDIQVVLSTGRWLNSCYPYAEALGLSSFLITVNGGEIWTVTKELLERHLIDAKLMEKLYKLGQEIGMNSWMFSTDDAWLGSAAPEDFTKHEWLKIGFNSTDKDKLDKIVKELSFYEELELTNSLPTNVEVNPIGVNKANALRKVCDRIGISMNNVMAVGDSLNDIKMIQQAGVGVAMGNAQDAIKKVADFVTDTNNADGVAKAIERFVL</sequence>
<evidence type="ECO:0000313" key="2">
    <source>
        <dbReference type="Proteomes" id="UP000622860"/>
    </source>
</evidence>
<keyword evidence="2" id="KW-1185">Reference proteome</keyword>
<organism evidence="1 2">
    <name type="scientific">Virgibacillus oceani</name>
    <dbReference type="NCBI Taxonomy" id="1479511"/>
    <lineage>
        <taxon>Bacteria</taxon>
        <taxon>Bacillati</taxon>
        <taxon>Bacillota</taxon>
        <taxon>Bacilli</taxon>
        <taxon>Bacillales</taxon>
        <taxon>Bacillaceae</taxon>
        <taxon>Virgibacillus</taxon>
    </lineage>
</organism>
<dbReference type="InterPro" id="IPR023214">
    <property type="entry name" value="HAD_sf"/>
</dbReference>
<dbReference type="PANTHER" id="PTHR10000:SF55">
    <property type="entry name" value="5-AMINO-6-(5-PHOSPHO-D-RIBITYLAMINO)URACIL PHOSPHATASE YCSE"/>
    <property type="match status" value="1"/>
</dbReference>
<reference evidence="1" key="2">
    <citation type="submission" date="2020-09" db="EMBL/GenBank/DDBJ databases">
        <authorList>
            <person name="Sun Q."/>
            <person name="Zhou Y."/>
        </authorList>
    </citation>
    <scope>NUCLEOTIDE SEQUENCE</scope>
    <source>
        <strain evidence="1">CGMCC 1.12754</strain>
    </source>
</reference>
<dbReference type="Gene3D" id="3.30.1240.10">
    <property type="match status" value="1"/>
</dbReference>
<dbReference type="Gene3D" id="3.40.50.1000">
    <property type="entry name" value="HAD superfamily/HAD-like"/>
    <property type="match status" value="1"/>
</dbReference>
<dbReference type="GO" id="GO:0000287">
    <property type="term" value="F:magnesium ion binding"/>
    <property type="evidence" value="ECO:0007669"/>
    <property type="project" value="TreeGrafter"/>
</dbReference>
<dbReference type="Proteomes" id="UP000622860">
    <property type="component" value="Unassembled WGS sequence"/>
</dbReference>
<dbReference type="GO" id="GO:0005829">
    <property type="term" value="C:cytosol"/>
    <property type="evidence" value="ECO:0007669"/>
    <property type="project" value="TreeGrafter"/>
</dbReference>
<name>A0A917H4S6_9BACI</name>
<dbReference type="EMBL" id="BMFR01000002">
    <property type="protein sequence ID" value="GGG67575.1"/>
    <property type="molecule type" value="Genomic_DNA"/>
</dbReference>
<dbReference type="CDD" id="cd07516">
    <property type="entry name" value="HAD_Pase"/>
    <property type="match status" value="1"/>
</dbReference>
<dbReference type="SFLD" id="SFLDS00003">
    <property type="entry name" value="Haloacid_Dehalogenase"/>
    <property type="match status" value="1"/>
</dbReference>
<gene>
    <name evidence="1" type="primary">ycsE</name>
    <name evidence="1" type="ORF">GCM10011398_09190</name>
</gene>
<dbReference type="SUPFAM" id="SSF56784">
    <property type="entry name" value="HAD-like"/>
    <property type="match status" value="1"/>
</dbReference>
<dbReference type="SFLD" id="SFLDG01140">
    <property type="entry name" value="C2.B:_Phosphomannomutase_and_P"/>
    <property type="match status" value="1"/>
</dbReference>
<dbReference type="PROSITE" id="PS01228">
    <property type="entry name" value="COF_1"/>
    <property type="match status" value="1"/>
</dbReference>
<protein>
    <submittedName>
        <fullName evidence="1">5-amino-6-(5-phospho-D-ribitylamino)uracil phosphatase YcsE</fullName>
    </submittedName>
</protein>